<gene>
    <name evidence="3" type="ORF">ACFOYW_08585</name>
</gene>
<keyword evidence="1" id="KW-0812">Transmembrane</keyword>
<dbReference type="InterPro" id="IPR003675">
    <property type="entry name" value="Rce1/LyrA-like_dom"/>
</dbReference>
<protein>
    <submittedName>
        <fullName evidence="3">Type II CAAX prenyl endopeptidase Rce1 family protein</fullName>
    </submittedName>
</protein>
<name>A0ABV8Q7V2_9MICO</name>
<dbReference type="Proteomes" id="UP001595900">
    <property type="component" value="Unassembled WGS sequence"/>
</dbReference>
<reference evidence="4" key="1">
    <citation type="journal article" date="2019" name="Int. J. Syst. Evol. Microbiol.">
        <title>The Global Catalogue of Microorganisms (GCM) 10K type strain sequencing project: providing services to taxonomists for standard genome sequencing and annotation.</title>
        <authorList>
            <consortium name="The Broad Institute Genomics Platform"/>
            <consortium name="The Broad Institute Genome Sequencing Center for Infectious Disease"/>
            <person name="Wu L."/>
            <person name="Ma J."/>
        </authorList>
    </citation>
    <scope>NUCLEOTIDE SEQUENCE [LARGE SCALE GENOMIC DNA]</scope>
    <source>
        <strain evidence="4">CGMCC 1.10363</strain>
    </source>
</reference>
<keyword evidence="4" id="KW-1185">Reference proteome</keyword>
<evidence type="ECO:0000256" key="1">
    <source>
        <dbReference type="SAM" id="Phobius"/>
    </source>
</evidence>
<feature type="transmembrane region" description="Helical" evidence="1">
    <location>
        <begin position="20"/>
        <end position="41"/>
    </location>
</feature>
<dbReference type="EMBL" id="JBHSCN010000005">
    <property type="protein sequence ID" value="MFC4243428.1"/>
    <property type="molecule type" value="Genomic_DNA"/>
</dbReference>
<feature type="domain" description="CAAX prenyl protease 2/Lysostaphin resistance protein A-like" evidence="2">
    <location>
        <begin position="88"/>
        <end position="181"/>
    </location>
</feature>
<keyword evidence="1" id="KW-0472">Membrane</keyword>
<sequence>MRLFSYLTTFLLLQWLVEELVGAGSWALHSLGIAVSALAAFRIALVGRARQVRGTVAFARRLGCAAAVLVVAAAASAAVAATLGDATLFLPNIAQSIAEELAFRVLPVVLLVRLATRTWVAWAWLCVTSVVFALAHGATDWVLLGDKLVFALGASALVWRYRMCLPAALLLASALHIASNAGAAALYASATHPAEWLIVADLIGLAGALVIARRRDERKDYGDVDD</sequence>
<evidence type="ECO:0000313" key="4">
    <source>
        <dbReference type="Proteomes" id="UP001595900"/>
    </source>
</evidence>
<keyword evidence="1" id="KW-1133">Transmembrane helix</keyword>
<comment type="caution">
    <text evidence="3">The sequence shown here is derived from an EMBL/GenBank/DDBJ whole genome shotgun (WGS) entry which is preliminary data.</text>
</comment>
<dbReference type="RefSeq" id="WP_390228470.1">
    <property type="nucleotide sequence ID" value="NZ_JBHSCN010000005.1"/>
</dbReference>
<accession>A0ABV8Q7V2</accession>
<feature type="transmembrane region" description="Helical" evidence="1">
    <location>
        <begin position="62"/>
        <end position="81"/>
    </location>
</feature>
<dbReference type="Pfam" id="PF02517">
    <property type="entry name" value="Rce1-like"/>
    <property type="match status" value="1"/>
</dbReference>
<organism evidence="3 4">
    <name type="scientific">Gryllotalpicola reticulitermitis</name>
    <dbReference type="NCBI Taxonomy" id="1184153"/>
    <lineage>
        <taxon>Bacteria</taxon>
        <taxon>Bacillati</taxon>
        <taxon>Actinomycetota</taxon>
        <taxon>Actinomycetes</taxon>
        <taxon>Micrococcales</taxon>
        <taxon>Microbacteriaceae</taxon>
        <taxon>Gryllotalpicola</taxon>
    </lineage>
</organism>
<evidence type="ECO:0000259" key="2">
    <source>
        <dbReference type="Pfam" id="PF02517"/>
    </source>
</evidence>
<evidence type="ECO:0000313" key="3">
    <source>
        <dbReference type="EMBL" id="MFC4243428.1"/>
    </source>
</evidence>
<feature type="transmembrane region" description="Helical" evidence="1">
    <location>
        <begin position="194"/>
        <end position="212"/>
    </location>
</feature>
<proteinExistence type="predicted"/>
<feature type="transmembrane region" description="Helical" evidence="1">
    <location>
        <begin position="119"/>
        <end position="135"/>
    </location>
</feature>